<dbReference type="Pfam" id="PF13692">
    <property type="entry name" value="Glyco_trans_1_4"/>
    <property type="match status" value="1"/>
</dbReference>
<evidence type="ECO:0008006" key="3">
    <source>
        <dbReference type="Google" id="ProtNLM"/>
    </source>
</evidence>
<dbReference type="AlphaFoldDB" id="W4LW48"/>
<name>W4LW48_ENTF1</name>
<dbReference type="SUPFAM" id="SSF53756">
    <property type="entry name" value="UDP-Glycosyltransferase/glycogen phosphorylase"/>
    <property type="match status" value="1"/>
</dbReference>
<dbReference type="HOGENOM" id="CLU_650003_0_0_7"/>
<evidence type="ECO:0000313" key="1">
    <source>
        <dbReference type="EMBL" id="ETX01607.1"/>
    </source>
</evidence>
<organism evidence="1 2">
    <name type="scientific">Entotheonella factor</name>
    <dbReference type="NCBI Taxonomy" id="1429438"/>
    <lineage>
        <taxon>Bacteria</taxon>
        <taxon>Pseudomonadati</taxon>
        <taxon>Nitrospinota/Tectimicrobiota group</taxon>
        <taxon>Candidatus Tectimicrobiota</taxon>
        <taxon>Candidatus Entotheonellia</taxon>
        <taxon>Candidatus Entotheonellales</taxon>
        <taxon>Candidatus Entotheonellaceae</taxon>
        <taxon>Candidatus Entotheonella</taxon>
    </lineage>
</organism>
<accession>W4LW48</accession>
<sequence length="419" mass="45680">MSRKRLSILYAAPGHALLSTSGSTRNILSLVEPLSQWADVTVAFRHLHEPVKTDAFRVISIETLASGGGTLPPGGTHGRTDDVTARGLNPLSHVAYLRVLRSFARQWADSFDVVFEKGWRLSGCLSAAFRAHGVPGILIENDVRHWHESVRGGRAMAKYVLHLAAQGVAGAASRRVPVIISETCELKTMLVEQRGIAESRVEVIGLGVDHQRFCPMDQQTARQQLGLQPDACVLLYVGGLDMYHDLGPMLEAAASEGPPFEVHVVGDGVSRSHYEEPAKRARVPVCFHGRQPHERVPLFIAASDVCLAPYNTAAFHDQRVPFSTLKIPEYMACARPVVSVPSGHIEDLIEDGESGFLVPNEPSSWLAFLQALPSRSRLAEMGREAARAVADVSWENTAAQYLDVSRRLVAEQPAARASV</sequence>
<proteinExistence type="predicted"/>
<gene>
    <name evidence="1" type="ORF">ETSY1_06775</name>
</gene>
<evidence type="ECO:0000313" key="2">
    <source>
        <dbReference type="Proteomes" id="UP000019141"/>
    </source>
</evidence>
<dbReference type="GO" id="GO:0016757">
    <property type="term" value="F:glycosyltransferase activity"/>
    <property type="evidence" value="ECO:0007669"/>
    <property type="project" value="TreeGrafter"/>
</dbReference>
<comment type="caution">
    <text evidence="1">The sequence shown here is derived from an EMBL/GenBank/DDBJ whole genome shotgun (WGS) entry which is preliminary data.</text>
</comment>
<dbReference type="PANTHER" id="PTHR45947">
    <property type="entry name" value="SULFOQUINOVOSYL TRANSFERASE SQD2"/>
    <property type="match status" value="1"/>
</dbReference>
<dbReference type="EMBL" id="AZHW01000215">
    <property type="protein sequence ID" value="ETX01607.1"/>
    <property type="molecule type" value="Genomic_DNA"/>
</dbReference>
<protein>
    <recommendedName>
        <fullName evidence="3">Glycosyltransferase subfamily 4-like N-terminal domain-containing protein</fullName>
    </recommendedName>
</protein>
<keyword evidence="2" id="KW-1185">Reference proteome</keyword>
<dbReference type="PANTHER" id="PTHR45947:SF3">
    <property type="entry name" value="SULFOQUINOVOSYL TRANSFERASE SQD2"/>
    <property type="match status" value="1"/>
</dbReference>
<dbReference type="Proteomes" id="UP000019141">
    <property type="component" value="Unassembled WGS sequence"/>
</dbReference>
<reference evidence="1 2" key="1">
    <citation type="journal article" date="2014" name="Nature">
        <title>An environmental bacterial taxon with a large and distinct metabolic repertoire.</title>
        <authorList>
            <person name="Wilson M.C."/>
            <person name="Mori T."/>
            <person name="Ruckert C."/>
            <person name="Uria A.R."/>
            <person name="Helf M.J."/>
            <person name="Takada K."/>
            <person name="Gernert C."/>
            <person name="Steffens U.A."/>
            <person name="Heycke N."/>
            <person name="Schmitt S."/>
            <person name="Rinke C."/>
            <person name="Helfrich E.J."/>
            <person name="Brachmann A.O."/>
            <person name="Gurgui C."/>
            <person name="Wakimoto T."/>
            <person name="Kracht M."/>
            <person name="Crusemann M."/>
            <person name="Hentschel U."/>
            <person name="Abe I."/>
            <person name="Matsunaga S."/>
            <person name="Kalinowski J."/>
            <person name="Takeyama H."/>
            <person name="Piel J."/>
        </authorList>
    </citation>
    <scope>NUCLEOTIDE SEQUENCE [LARGE SCALE GENOMIC DNA]</scope>
    <source>
        <strain evidence="2">TSY1</strain>
    </source>
</reference>
<dbReference type="Gene3D" id="3.40.50.2000">
    <property type="entry name" value="Glycogen Phosphorylase B"/>
    <property type="match status" value="2"/>
</dbReference>
<dbReference type="InterPro" id="IPR050194">
    <property type="entry name" value="Glycosyltransferase_grp1"/>
</dbReference>